<dbReference type="CDD" id="cd06222">
    <property type="entry name" value="RNase_H_like"/>
    <property type="match status" value="1"/>
</dbReference>
<dbReference type="InterPro" id="IPR044730">
    <property type="entry name" value="RNase_H-like_dom_plant"/>
</dbReference>
<dbReference type="Pfam" id="PF13456">
    <property type="entry name" value="RVT_3"/>
    <property type="match status" value="1"/>
</dbReference>
<dbReference type="InterPro" id="IPR012337">
    <property type="entry name" value="RNaseH-like_sf"/>
</dbReference>
<dbReference type="InterPro" id="IPR002156">
    <property type="entry name" value="RNaseH_domain"/>
</dbReference>
<evidence type="ECO:0000313" key="3">
    <source>
        <dbReference type="Proteomes" id="UP000436088"/>
    </source>
</evidence>
<dbReference type="EMBL" id="VEPZ02000167">
    <property type="protein sequence ID" value="KAE8732307.1"/>
    <property type="molecule type" value="Genomic_DNA"/>
</dbReference>
<protein>
    <recommendedName>
        <fullName evidence="1">RNase H type-1 domain-containing protein</fullName>
    </recommendedName>
</protein>
<evidence type="ECO:0000259" key="1">
    <source>
        <dbReference type="Pfam" id="PF13456"/>
    </source>
</evidence>
<reference evidence="2" key="1">
    <citation type="submission" date="2019-09" db="EMBL/GenBank/DDBJ databases">
        <title>Draft genome information of white flower Hibiscus syriacus.</title>
        <authorList>
            <person name="Kim Y.-M."/>
        </authorList>
    </citation>
    <scope>NUCLEOTIDE SEQUENCE [LARGE SCALE GENOMIC DNA]</scope>
    <source>
        <strain evidence="2">YM2019G1</strain>
    </source>
</reference>
<dbReference type="Proteomes" id="UP000436088">
    <property type="component" value="Unassembled WGS sequence"/>
</dbReference>
<dbReference type="GO" id="GO:0004523">
    <property type="term" value="F:RNA-DNA hybrid ribonuclease activity"/>
    <property type="evidence" value="ECO:0007669"/>
    <property type="project" value="InterPro"/>
</dbReference>
<sequence length="290" mass="33424">MLMIPTTDLRAQRIRVFIWLVHHRRILTNLERSRRSLTYDPSYPICREPESVIHILRDCRDAKNPWLRIIPAAWHGSFFSSGLDECLFKNLQQSTGYDTWNCSWFHIFSSVMWQLWKRRNSLAWARHFSSTYCLRLPQTRSAPRLIHWERPPPGWICINCDGVVSKTNGLSIAGGVLRDSNGRWLLGFTRFTGHCSPLQAELSGLTIACNRNFSLVLIQSDSLEAVKLISSSNAGDTRSQPLVRSILSLRQRQWITDVKWIPHEANSVADALSKPVVLLQLVPLFMMFPR</sequence>
<keyword evidence="3" id="KW-1185">Reference proteome</keyword>
<dbReference type="AlphaFoldDB" id="A0A6A3CUW5"/>
<dbReference type="Gene3D" id="3.30.420.10">
    <property type="entry name" value="Ribonuclease H-like superfamily/Ribonuclease H"/>
    <property type="match status" value="1"/>
</dbReference>
<dbReference type="GO" id="GO:0003676">
    <property type="term" value="F:nucleic acid binding"/>
    <property type="evidence" value="ECO:0007669"/>
    <property type="project" value="InterPro"/>
</dbReference>
<name>A0A6A3CUW5_HIBSY</name>
<organism evidence="2 3">
    <name type="scientific">Hibiscus syriacus</name>
    <name type="common">Rose of Sharon</name>
    <dbReference type="NCBI Taxonomy" id="106335"/>
    <lineage>
        <taxon>Eukaryota</taxon>
        <taxon>Viridiplantae</taxon>
        <taxon>Streptophyta</taxon>
        <taxon>Embryophyta</taxon>
        <taxon>Tracheophyta</taxon>
        <taxon>Spermatophyta</taxon>
        <taxon>Magnoliopsida</taxon>
        <taxon>eudicotyledons</taxon>
        <taxon>Gunneridae</taxon>
        <taxon>Pentapetalae</taxon>
        <taxon>rosids</taxon>
        <taxon>malvids</taxon>
        <taxon>Malvales</taxon>
        <taxon>Malvaceae</taxon>
        <taxon>Malvoideae</taxon>
        <taxon>Hibiscus</taxon>
    </lineage>
</organism>
<dbReference type="PANTHER" id="PTHR47723:SF19">
    <property type="entry name" value="POLYNUCLEOTIDYL TRANSFERASE, RIBONUCLEASE H-LIKE SUPERFAMILY PROTEIN"/>
    <property type="match status" value="1"/>
</dbReference>
<feature type="domain" description="RNase H type-1" evidence="1">
    <location>
        <begin position="159"/>
        <end position="274"/>
    </location>
</feature>
<dbReference type="PANTHER" id="PTHR47723">
    <property type="entry name" value="OS05G0353850 PROTEIN"/>
    <property type="match status" value="1"/>
</dbReference>
<dbReference type="SUPFAM" id="SSF53098">
    <property type="entry name" value="Ribonuclease H-like"/>
    <property type="match status" value="1"/>
</dbReference>
<proteinExistence type="predicted"/>
<dbReference type="InterPro" id="IPR053151">
    <property type="entry name" value="RNase_H-like"/>
</dbReference>
<gene>
    <name evidence="2" type="ORF">F3Y22_tig00002237pilonHSYRG01574</name>
</gene>
<evidence type="ECO:0000313" key="2">
    <source>
        <dbReference type="EMBL" id="KAE8732307.1"/>
    </source>
</evidence>
<comment type="caution">
    <text evidence="2">The sequence shown here is derived from an EMBL/GenBank/DDBJ whole genome shotgun (WGS) entry which is preliminary data.</text>
</comment>
<accession>A0A6A3CUW5</accession>
<dbReference type="InterPro" id="IPR036397">
    <property type="entry name" value="RNaseH_sf"/>
</dbReference>